<accession>A0A7J6N2Y7</accession>
<dbReference type="SUPFAM" id="SSF54495">
    <property type="entry name" value="UBC-like"/>
    <property type="match status" value="1"/>
</dbReference>
<proteinExistence type="predicted"/>
<dbReference type="CDD" id="cd24163">
    <property type="entry name" value="RWDD2_C"/>
    <property type="match status" value="2"/>
</dbReference>
<evidence type="ECO:0000259" key="2">
    <source>
        <dbReference type="PROSITE" id="PS50908"/>
    </source>
</evidence>
<dbReference type="Gene3D" id="3.10.110.10">
    <property type="entry name" value="Ubiquitin Conjugating Enzyme"/>
    <property type="match status" value="2"/>
</dbReference>
<dbReference type="InterPro" id="IPR006575">
    <property type="entry name" value="RWD_dom"/>
</dbReference>
<reference evidence="3 4" key="1">
    <citation type="submission" date="2020-04" db="EMBL/GenBank/DDBJ databases">
        <title>Perkinsus chesapeaki whole genome sequence.</title>
        <authorList>
            <person name="Bogema D.R."/>
        </authorList>
    </citation>
    <scope>NUCLEOTIDE SEQUENCE [LARGE SCALE GENOMIC DNA]</scope>
    <source>
        <strain evidence="3">ATCC PRA-425</strain>
    </source>
</reference>
<dbReference type="OrthoDB" id="312225at2759"/>
<dbReference type="PANTHER" id="PTHR47457:SF1">
    <property type="entry name" value="BTB DOMAIN-CONTAINING PROTEIN-RELATED"/>
    <property type="match status" value="1"/>
</dbReference>
<gene>
    <name evidence="3" type="ORF">FOL47_006986</name>
</gene>
<dbReference type="InterPro" id="IPR059181">
    <property type="entry name" value="RWDD2A-B_C"/>
</dbReference>
<comment type="caution">
    <text evidence="3">The sequence shown here is derived from an EMBL/GenBank/DDBJ whole genome shotgun (WGS) entry which is preliminary data.</text>
</comment>
<feature type="compositionally biased region" description="Acidic residues" evidence="1">
    <location>
        <begin position="424"/>
        <end position="452"/>
    </location>
</feature>
<evidence type="ECO:0000256" key="1">
    <source>
        <dbReference type="SAM" id="MobiDB-lite"/>
    </source>
</evidence>
<feature type="compositionally biased region" description="Basic and acidic residues" evidence="1">
    <location>
        <begin position="1202"/>
        <end position="1216"/>
    </location>
</feature>
<sequence length="1398" mass="156940">MAAAVAEEKNDEVENKEVAELPSLWSLYNKSKLTDCILVLPKDGGEEGAEEEGEEKGQFKVHKLILASYSRYCYNKIIPSEGDEEEDGVVVSSQEGGILGINVPILPDPHVNRDELVKCIDIINTFMYTHGDWERSILLNPNLKSSSRSSSDILEGRKSENCGMLLTLLGLSLMLDIPSLTTPLAQHIINTCLSANNAAIILLRCSYYIDNKDARALIQAAEDILRDKFEECTVEGLGKPLRVFQISQLPMDTLNRILGSDKLGLKASGGDERIVLRTCTNVLRQRMDRAHGKVKVEIVKPPREGGPAAVKIIFRVMEGIASRSECVRGCPVPRYETSCGIMDGELTGEVHVICPLLDNTPLGEVWAELEWIDASGEVTRDNIPKEALQKGSGGEEEEGEEEEGKEVELPSGGTVRVTMVKVTDDEEKEEQEGKQEEEEIDDGGEEGESDEDAEKRRKKKSKVWTREDFEMIYKCVRWSQLPLEALISAAESPLWHLAQDRILELMRRFTKGEDTNVEEGEEEERKRGHGGGPRDCQRKGYRPERSTEEEVHNITSISRGSVPLTAAAAASPTTPVSFSYSSDFDTFGCLYWLGTRGNTMPWRNPCSKLMEIQLTASSVGRGSVDEIVGRTSSVEFRTRNEPASWIQVDFGRGRALRLTGYCLRNRNSSAQCLMNWNIMGSNDGDDWILIDERKMCGSLREPKATSYFPVDKSPESRGSFRIFRLIQSGVNSVKVQLKMGYDFPLLTALESIRGTLTEIGEEEGVKETRVDKEQIPETIDDMSIDDILKSKPLVLGRRMLGIVHIRNKEHMKYCKKLANEWHLGGMGNPNAIVIEGDERLCIKYTDEMIHYIKKVTVRGEEQIPIPDGKALDDMRALPKCFEFVGIDEIDKIAKLCRDNGLEELFLTYLKGKVMTMTAWRELQEEEAETLEAIYKDDGGFMWLHKGDDKDDDEMLAYSITLNSYSKEPSSIISVTFIITLPLGYPTKSTLLPEVVIEEMNGSYDNKLVQDKDVSAYLLKHVKVQLESGYEFPLIAALESTRQYITEIAERRQQDTSKGTAANAGRVHNIAQVNNVEGEVLGRRMMVVHTIKNPMKIKYIRELAKDYHLGGMSNPNFIIIEGEESLCADYVNRVTRYVRMVTVRGEEQIPVPAGKTLNDMRALPIEFTQYKVDEVSEIAERRCRDAGLEELFMTSMKVYTTSSEEHNNNKEEEDRKSIGNNKKNKKNKCLQLQLDEADALEAVYGTSQDGGQQSEFMWLHKPESPSDGETTYAITVGGGILEEGQEEDEEPYATFIITLPPEYPEDNKAIPEVIAVEGSEAITPKLRKLDEEVIANIKAQMEARYDYPVLAALEATKASINKIAVDFAEERKRREDTANSRSDDDELAWAASVPIRVKT</sequence>
<dbReference type="InterPro" id="IPR016135">
    <property type="entry name" value="UBQ-conjugating_enzyme/RWD"/>
</dbReference>
<dbReference type="EMBL" id="JAAPAO010000004">
    <property type="protein sequence ID" value="KAF4678034.1"/>
    <property type="molecule type" value="Genomic_DNA"/>
</dbReference>
<dbReference type="InterPro" id="IPR011333">
    <property type="entry name" value="SKP1/BTB/POZ_sf"/>
</dbReference>
<dbReference type="Gene3D" id="3.30.710.10">
    <property type="entry name" value="Potassium Channel Kv1.1, Chain A"/>
    <property type="match status" value="1"/>
</dbReference>
<feature type="compositionally biased region" description="Acidic residues" evidence="1">
    <location>
        <begin position="394"/>
        <end position="405"/>
    </location>
</feature>
<dbReference type="SUPFAM" id="SSF49785">
    <property type="entry name" value="Galactose-binding domain-like"/>
    <property type="match status" value="1"/>
</dbReference>
<feature type="domain" description="RWD" evidence="2">
    <location>
        <begin position="925"/>
        <end position="1047"/>
    </location>
</feature>
<feature type="region of interest" description="Disordered" evidence="1">
    <location>
        <begin position="380"/>
        <end position="460"/>
    </location>
</feature>
<feature type="region of interest" description="Disordered" evidence="1">
    <location>
        <begin position="514"/>
        <end position="555"/>
    </location>
</feature>
<evidence type="ECO:0000313" key="3">
    <source>
        <dbReference type="EMBL" id="KAF4678034.1"/>
    </source>
</evidence>
<dbReference type="InterPro" id="IPR008979">
    <property type="entry name" value="Galactose-bd-like_sf"/>
</dbReference>
<dbReference type="Pfam" id="PF05773">
    <property type="entry name" value="RWD"/>
    <property type="match status" value="1"/>
</dbReference>
<dbReference type="Proteomes" id="UP000591131">
    <property type="component" value="Unassembled WGS sequence"/>
</dbReference>
<dbReference type="Gene3D" id="2.60.120.260">
    <property type="entry name" value="Galactose-binding domain-like"/>
    <property type="match status" value="1"/>
</dbReference>
<dbReference type="PROSITE" id="PS50908">
    <property type="entry name" value="RWD"/>
    <property type="match status" value="1"/>
</dbReference>
<name>A0A7J6N2Y7_PERCH</name>
<organism evidence="3 4">
    <name type="scientific">Perkinsus chesapeaki</name>
    <name type="common">Clam parasite</name>
    <name type="synonym">Perkinsus andrewsi</name>
    <dbReference type="NCBI Taxonomy" id="330153"/>
    <lineage>
        <taxon>Eukaryota</taxon>
        <taxon>Sar</taxon>
        <taxon>Alveolata</taxon>
        <taxon>Perkinsozoa</taxon>
        <taxon>Perkinsea</taxon>
        <taxon>Perkinsida</taxon>
        <taxon>Perkinsidae</taxon>
        <taxon>Perkinsus</taxon>
    </lineage>
</organism>
<feature type="region of interest" description="Disordered" evidence="1">
    <location>
        <begin position="1199"/>
        <end position="1221"/>
    </location>
</feature>
<dbReference type="PANTHER" id="PTHR47457">
    <property type="entry name" value="OS05G0345500 PROTEIN"/>
    <property type="match status" value="1"/>
</dbReference>
<feature type="compositionally biased region" description="Basic and acidic residues" evidence="1">
    <location>
        <begin position="535"/>
        <end position="552"/>
    </location>
</feature>
<keyword evidence="4" id="KW-1185">Reference proteome</keyword>
<evidence type="ECO:0000313" key="4">
    <source>
        <dbReference type="Proteomes" id="UP000591131"/>
    </source>
</evidence>
<protein>
    <recommendedName>
        <fullName evidence="2">RWD domain-containing protein</fullName>
    </recommendedName>
</protein>